<keyword evidence="2" id="KW-0004">4Fe-4S</keyword>
<organism evidence="9 10">
    <name type="scientific">Clostridium moutaii</name>
    <dbReference type="NCBI Taxonomy" id="3240932"/>
    <lineage>
        <taxon>Bacteria</taxon>
        <taxon>Bacillati</taxon>
        <taxon>Bacillota</taxon>
        <taxon>Clostridia</taxon>
        <taxon>Eubacteriales</taxon>
        <taxon>Clostridiaceae</taxon>
        <taxon>Clostridium</taxon>
    </lineage>
</organism>
<dbReference type="Pfam" id="PF12801">
    <property type="entry name" value="Fer4_5"/>
    <property type="match status" value="2"/>
</dbReference>
<keyword evidence="7" id="KW-1133">Transmembrane helix</keyword>
<dbReference type="PROSITE" id="PS00198">
    <property type="entry name" value="4FE4S_FER_1"/>
    <property type="match status" value="1"/>
</dbReference>
<evidence type="ECO:0000256" key="6">
    <source>
        <dbReference type="ARBA" id="ARBA00023014"/>
    </source>
</evidence>
<proteinExistence type="predicted"/>
<keyword evidence="4" id="KW-0249">Electron transport</keyword>
<evidence type="ECO:0000256" key="7">
    <source>
        <dbReference type="SAM" id="Phobius"/>
    </source>
</evidence>
<dbReference type="RefSeq" id="WP_369703975.1">
    <property type="nucleotide sequence ID" value="NZ_JBGEWD010000006.1"/>
</dbReference>
<keyword evidence="10" id="KW-1185">Reference proteome</keyword>
<evidence type="ECO:0000256" key="5">
    <source>
        <dbReference type="ARBA" id="ARBA00023004"/>
    </source>
</evidence>
<feature type="transmembrane region" description="Helical" evidence="7">
    <location>
        <begin position="9"/>
        <end position="26"/>
    </location>
</feature>
<feature type="transmembrane region" description="Helical" evidence="7">
    <location>
        <begin position="92"/>
        <end position="113"/>
    </location>
</feature>
<protein>
    <submittedName>
        <fullName evidence="9">4Fe-4S binding protein</fullName>
    </submittedName>
</protein>
<dbReference type="InterPro" id="IPR051684">
    <property type="entry name" value="Electron_Trans/Redox"/>
</dbReference>
<accession>A0ABV4BMS6</accession>
<evidence type="ECO:0000259" key="8">
    <source>
        <dbReference type="PROSITE" id="PS51379"/>
    </source>
</evidence>
<evidence type="ECO:0000256" key="4">
    <source>
        <dbReference type="ARBA" id="ARBA00022982"/>
    </source>
</evidence>
<keyword evidence="1" id="KW-0813">Transport</keyword>
<feature type="domain" description="4Fe-4S ferredoxin-type" evidence="8">
    <location>
        <begin position="181"/>
        <end position="209"/>
    </location>
</feature>
<name>A0ABV4BMS6_9CLOT</name>
<evidence type="ECO:0000256" key="1">
    <source>
        <dbReference type="ARBA" id="ARBA00022448"/>
    </source>
</evidence>
<dbReference type="SUPFAM" id="SSF54862">
    <property type="entry name" value="4Fe-4S ferredoxins"/>
    <property type="match status" value="1"/>
</dbReference>
<feature type="transmembrane region" description="Helical" evidence="7">
    <location>
        <begin position="133"/>
        <end position="151"/>
    </location>
</feature>
<keyword evidence="6" id="KW-0411">Iron-sulfur</keyword>
<reference evidence="9 10" key="1">
    <citation type="submission" date="2024-08" db="EMBL/GenBank/DDBJ databases">
        <title>Clostridium lapicellarii sp. nov., and Clostridium renhuaiense sp. nov., two species isolated from the mud in a fermentation cellar used for producing sauce-flavour Chinese liquors.</title>
        <authorList>
            <person name="Yang F."/>
            <person name="Wang H."/>
            <person name="Chen L.Q."/>
            <person name="Zhou N."/>
            <person name="Lu J.J."/>
            <person name="Pu X.X."/>
            <person name="Wan B."/>
            <person name="Wang L."/>
            <person name="Liu S.J."/>
        </authorList>
    </citation>
    <scope>NUCLEOTIDE SEQUENCE [LARGE SCALE GENOMIC DNA]</scope>
    <source>
        <strain evidence="9 10">MT-5</strain>
    </source>
</reference>
<comment type="caution">
    <text evidence="9">The sequence shown here is derived from an EMBL/GenBank/DDBJ whole genome shotgun (WGS) entry which is preliminary data.</text>
</comment>
<dbReference type="InterPro" id="IPR017900">
    <property type="entry name" value="4Fe4S_Fe_S_CS"/>
</dbReference>
<evidence type="ECO:0000256" key="2">
    <source>
        <dbReference type="ARBA" id="ARBA00022485"/>
    </source>
</evidence>
<keyword evidence="5" id="KW-0408">Iron</keyword>
<keyword evidence="7" id="KW-0472">Membrane</keyword>
<evidence type="ECO:0000256" key="3">
    <source>
        <dbReference type="ARBA" id="ARBA00022723"/>
    </source>
</evidence>
<dbReference type="Gene3D" id="3.30.70.20">
    <property type="match status" value="1"/>
</dbReference>
<dbReference type="Proteomes" id="UP001564657">
    <property type="component" value="Unassembled WGS sequence"/>
</dbReference>
<keyword evidence="3" id="KW-0479">Metal-binding</keyword>
<evidence type="ECO:0000313" key="10">
    <source>
        <dbReference type="Proteomes" id="UP001564657"/>
    </source>
</evidence>
<gene>
    <name evidence="9" type="ORF">AB8U03_07710</name>
</gene>
<feature type="transmembrane region" description="Helical" evidence="7">
    <location>
        <begin position="38"/>
        <end position="61"/>
    </location>
</feature>
<dbReference type="PANTHER" id="PTHR30176">
    <property type="entry name" value="FERREDOXIN-TYPE PROTEIN NAPH"/>
    <property type="match status" value="1"/>
</dbReference>
<dbReference type="EMBL" id="JBGEWD010000006">
    <property type="protein sequence ID" value="MEY8000084.1"/>
    <property type="molecule type" value="Genomic_DNA"/>
</dbReference>
<dbReference type="PANTHER" id="PTHR30176:SF3">
    <property type="entry name" value="FERREDOXIN-TYPE PROTEIN NAPH"/>
    <property type="match status" value="1"/>
</dbReference>
<dbReference type="Pfam" id="PF13237">
    <property type="entry name" value="Fer4_10"/>
    <property type="match status" value="1"/>
</dbReference>
<sequence length="241" mass="27517">MKRQKVRKLLLITAFLLFPITMWYFSPDIIILGAMERIINGSFITFSMMLFGSIFLGRFFCGYLCPAGGLQECAMLVNEESLKQGWKNNIKYGIWFVWIVAIVVCFILSKNNVTINPFHMTDHGISISNISDYIVYYGVLLLLFIPSVLFGKRAACHYFCWMAPFMVIGTKVGKLLHIPQLHIKAERDKCISCKQCNRKCPMSLDVEKMVSKGECSNSECILCGECVDICPKKVLRYSIEK</sequence>
<dbReference type="InterPro" id="IPR017896">
    <property type="entry name" value="4Fe4S_Fe-S-bd"/>
</dbReference>
<dbReference type="PROSITE" id="PS51379">
    <property type="entry name" value="4FE4S_FER_2"/>
    <property type="match status" value="2"/>
</dbReference>
<keyword evidence="7" id="KW-0812">Transmembrane</keyword>
<evidence type="ECO:0000313" key="9">
    <source>
        <dbReference type="EMBL" id="MEY8000084.1"/>
    </source>
</evidence>
<feature type="domain" description="4Fe-4S ferredoxin-type" evidence="8">
    <location>
        <begin position="211"/>
        <end position="240"/>
    </location>
</feature>